<sequence>MCGLEKLKGVDVEGIQAVYIDAPNLESLCYIPNNRDVPYKLDFDSCRNLRLLYSWSWNSTVISDQWFLEMFSKYPFLETLKFENCSISENMRFGIDIGPKPSLIKHMKSILNLLGEQLKMVNIYQLIIAIGGKNFNLYKLLNPKSLLKLSLII</sequence>
<dbReference type="EMBL" id="SDMP01000019">
    <property type="protein sequence ID" value="RYQ87635.1"/>
    <property type="molecule type" value="Genomic_DNA"/>
</dbReference>
<proteinExistence type="predicted"/>
<keyword evidence="2" id="KW-1185">Reference proteome</keyword>
<evidence type="ECO:0000313" key="2">
    <source>
        <dbReference type="Proteomes" id="UP000289738"/>
    </source>
</evidence>
<name>A0A444XD53_ARAHY</name>
<reference evidence="1 2" key="1">
    <citation type="submission" date="2019-01" db="EMBL/GenBank/DDBJ databases">
        <title>Sequencing of cultivated peanut Arachis hypogaea provides insights into genome evolution and oil improvement.</title>
        <authorList>
            <person name="Chen X."/>
        </authorList>
    </citation>
    <scope>NUCLEOTIDE SEQUENCE [LARGE SCALE GENOMIC DNA]</scope>
    <source>
        <strain evidence="2">cv. Fuhuasheng</strain>
        <tissue evidence="1">Leaves</tissue>
    </source>
</reference>
<accession>A0A444XD53</accession>
<dbReference type="Proteomes" id="UP000289738">
    <property type="component" value="Chromosome B09"/>
</dbReference>
<evidence type="ECO:0000313" key="1">
    <source>
        <dbReference type="EMBL" id="RYQ87635.1"/>
    </source>
</evidence>
<organism evidence="1 2">
    <name type="scientific">Arachis hypogaea</name>
    <name type="common">Peanut</name>
    <dbReference type="NCBI Taxonomy" id="3818"/>
    <lineage>
        <taxon>Eukaryota</taxon>
        <taxon>Viridiplantae</taxon>
        <taxon>Streptophyta</taxon>
        <taxon>Embryophyta</taxon>
        <taxon>Tracheophyta</taxon>
        <taxon>Spermatophyta</taxon>
        <taxon>Magnoliopsida</taxon>
        <taxon>eudicotyledons</taxon>
        <taxon>Gunneridae</taxon>
        <taxon>Pentapetalae</taxon>
        <taxon>rosids</taxon>
        <taxon>fabids</taxon>
        <taxon>Fabales</taxon>
        <taxon>Fabaceae</taxon>
        <taxon>Papilionoideae</taxon>
        <taxon>50 kb inversion clade</taxon>
        <taxon>dalbergioids sensu lato</taxon>
        <taxon>Dalbergieae</taxon>
        <taxon>Pterocarpus clade</taxon>
        <taxon>Arachis</taxon>
    </lineage>
</organism>
<dbReference type="AlphaFoldDB" id="A0A444XD53"/>
<protein>
    <submittedName>
        <fullName evidence="1">Uncharacterized protein</fullName>
    </submittedName>
</protein>
<comment type="caution">
    <text evidence="1">The sequence shown here is derived from an EMBL/GenBank/DDBJ whole genome shotgun (WGS) entry which is preliminary data.</text>
</comment>
<gene>
    <name evidence="1" type="ORF">Ahy_B09g095156</name>
</gene>
<dbReference type="SUPFAM" id="SSF52047">
    <property type="entry name" value="RNI-like"/>
    <property type="match status" value="1"/>
</dbReference>